<comment type="catalytic activity">
    <reaction evidence="1">
        <text>S-ubiquitinyl-[E2 ubiquitin-conjugating enzyme]-L-cysteine + [acceptor protein]-L-lysine = [E2 ubiquitin-conjugating enzyme]-L-cysteine + N(6)-ubiquitinyl-[acceptor protein]-L-lysine.</text>
        <dbReference type="EC" id="2.3.2.27"/>
    </reaction>
</comment>
<dbReference type="InterPro" id="IPR013083">
    <property type="entry name" value="Znf_RING/FYVE/PHD"/>
</dbReference>
<keyword evidence="9" id="KW-1185">Reference proteome</keyword>
<dbReference type="PROSITE" id="PS50089">
    <property type="entry name" value="ZF_RING_2"/>
    <property type="match status" value="1"/>
</dbReference>
<accession>A0A2P5C8E8</accession>
<proteinExistence type="predicted"/>
<dbReference type="PANTHER" id="PTHR15710">
    <property type="entry name" value="E3 UBIQUITIN-PROTEIN LIGASE PRAJA"/>
    <property type="match status" value="1"/>
</dbReference>
<evidence type="ECO:0000259" key="7">
    <source>
        <dbReference type="PROSITE" id="PS50089"/>
    </source>
</evidence>
<dbReference type="EMBL" id="JXTB01000160">
    <property type="protein sequence ID" value="PON57307.1"/>
    <property type="molecule type" value="Genomic_DNA"/>
</dbReference>
<dbReference type="PANTHER" id="PTHR15710:SF243">
    <property type="entry name" value="E3 UBIQUITIN-PROTEIN LIGASE PRAJA-2 ISOFORM X1"/>
    <property type="match status" value="1"/>
</dbReference>
<evidence type="ECO:0000313" key="8">
    <source>
        <dbReference type="EMBL" id="PON57307.1"/>
    </source>
</evidence>
<dbReference type="AlphaFoldDB" id="A0A2P5C8E8"/>
<evidence type="ECO:0000256" key="2">
    <source>
        <dbReference type="ARBA" id="ARBA00012483"/>
    </source>
</evidence>
<dbReference type="Pfam" id="PF13639">
    <property type="entry name" value="zf-RING_2"/>
    <property type="match status" value="1"/>
</dbReference>
<name>A0A2P5C8E8_PARAD</name>
<evidence type="ECO:0000256" key="3">
    <source>
        <dbReference type="ARBA" id="ARBA00022723"/>
    </source>
</evidence>
<protein>
    <recommendedName>
        <fullName evidence="2">RING-type E3 ubiquitin transferase</fullName>
        <ecNumber evidence="2">2.3.2.27</ecNumber>
    </recommendedName>
</protein>
<dbReference type="SUPFAM" id="SSF57850">
    <property type="entry name" value="RING/U-box"/>
    <property type="match status" value="1"/>
</dbReference>
<keyword evidence="5" id="KW-0862">Zinc</keyword>
<evidence type="ECO:0000256" key="5">
    <source>
        <dbReference type="ARBA" id="ARBA00022833"/>
    </source>
</evidence>
<dbReference type="Gene3D" id="3.30.40.10">
    <property type="entry name" value="Zinc/RING finger domain, C3HC4 (zinc finger)"/>
    <property type="match status" value="1"/>
</dbReference>
<keyword evidence="3" id="KW-0479">Metal-binding</keyword>
<sequence length="220" mass="24947">MSSVTTPVIPYICEVWQPEINSTLTTSNDDNIWSTLPEFLIDVFVTYTNDVVRHNSSQHTTSYSSRYFRFTSQRHHFLESSISWSIISNMLSHMLVPLHVQPLMIQKISTSAREIASQPENLGCKTIPLVVALVIEREPPEEEEVEGEADELEVSNAVAAALEKVRFEGFGENNCVICLEEMLGGCEAVRLPCLHFYHEECILNWLKKSSICPLCRLTMP</sequence>
<dbReference type="SMART" id="SM00184">
    <property type="entry name" value="RING"/>
    <property type="match status" value="1"/>
</dbReference>
<dbReference type="Proteomes" id="UP000237105">
    <property type="component" value="Unassembled WGS sequence"/>
</dbReference>
<evidence type="ECO:0000256" key="1">
    <source>
        <dbReference type="ARBA" id="ARBA00000900"/>
    </source>
</evidence>
<dbReference type="GO" id="GO:0016567">
    <property type="term" value="P:protein ubiquitination"/>
    <property type="evidence" value="ECO:0007669"/>
    <property type="project" value="TreeGrafter"/>
</dbReference>
<dbReference type="OrthoDB" id="1149625at2759"/>
<organism evidence="8 9">
    <name type="scientific">Parasponia andersonii</name>
    <name type="common">Sponia andersonii</name>
    <dbReference type="NCBI Taxonomy" id="3476"/>
    <lineage>
        <taxon>Eukaryota</taxon>
        <taxon>Viridiplantae</taxon>
        <taxon>Streptophyta</taxon>
        <taxon>Embryophyta</taxon>
        <taxon>Tracheophyta</taxon>
        <taxon>Spermatophyta</taxon>
        <taxon>Magnoliopsida</taxon>
        <taxon>eudicotyledons</taxon>
        <taxon>Gunneridae</taxon>
        <taxon>Pentapetalae</taxon>
        <taxon>rosids</taxon>
        <taxon>fabids</taxon>
        <taxon>Rosales</taxon>
        <taxon>Cannabaceae</taxon>
        <taxon>Parasponia</taxon>
    </lineage>
</organism>
<evidence type="ECO:0000256" key="6">
    <source>
        <dbReference type="PROSITE-ProRule" id="PRU00175"/>
    </source>
</evidence>
<dbReference type="GO" id="GO:0005737">
    <property type="term" value="C:cytoplasm"/>
    <property type="evidence" value="ECO:0007669"/>
    <property type="project" value="TreeGrafter"/>
</dbReference>
<comment type="caution">
    <text evidence="8">The sequence shown here is derived from an EMBL/GenBank/DDBJ whole genome shotgun (WGS) entry which is preliminary data.</text>
</comment>
<dbReference type="GO" id="GO:0008270">
    <property type="term" value="F:zinc ion binding"/>
    <property type="evidence" value="ECO:0007669"/>
    <property type="project" value="UniProtKB-KW"/>
</dbReference>
<feature type="domain" description="RING-type" evidence="7">
    <location>
        <begin position="175"/>
        <end position="216"/>
    </location>
</feature>
<reference evidence="9" key="1">
    <citation type="submission" date="2016-06" db="EMBL/GenBank/DDBJ databases">
        <title>Parallel loss of symbiosis genes in relatives of nitrogen-fixing non-legume Parasponia.</title>
        <authorList>
            <person name="Van Velzen R."/>
            <person name="Holmer R."/>
            <person name="Bu F."/>
            <person name="Rutten L."/>
            <person name="Van Zeijl A."/>
            <person name="Liu W."/>
            <person name="Santuari L."/>
            <person name="Cao Q."/>
            <person name="Sharma T."/>
            <person name="Shen D."/>
            <person name="Roswanjaya Y."/>
            <person name="Wardhani T."/>
            <person name="Kalhor M.S."/>
            <person name="Jansen J."/>
            <person name="Van den Hoogen J."/>
            <person name="Gungor B."/>
            <person name="Hartog M."/>
            <person name="Hontelez J."/>
            <person name="Verver J."/>
            <person name="Yang W.-C."/>
            <person name="Schijlen E."/>
            <person name="Repin R."/>
            <person name="Schilthuizen M."/>
            <person name="Schranz E."/>
            <person name="Heidstra R."/>
            <person name="Miyata K."/>
            <person name="Fedorova E."/>
            <person name="Kohlen W."/>
            <person name="Bisseling T."/>
            <person name="Smit S."/>
            <person name="Geurts R."/>
        </authorList>
    </citation>
    <scope>NUCLEOTIDE SEQUENCE [LARGE SCALE GENOMIC DNA]</scope>
    <source>
        <strain evidence="9">cv. WU1-14</strain>
    </source>
</reference>
<dbReference type="InterPro" id="IPR001841">
    <property type="entry name" value="Znf_RING"/>
</dbReference>
<dbReference type="EC" id="2.3.2.27" evidence="2"/>
<dbReference type="GO" id="GO:0061630">
    <property type="term" value="F:ubiquitin protein ligase activity"/>
    <property type="evidence" value="ECO:0007669"/>
    <property type="project" value="UniProtKB-EC"/>
</dbReference>
<evidence type="ECO:0000256" key="4">
    <source>
        <dbReference type="ARBA" id="ARBA00022771"/>
    </source>
</evidence>
<gene>
    <name evidence="8" type="ORF">PanWU01x14_174240</name>
</gene>
<evidence type="ECO:0000313" key="9">
    <source>
        <dbReference type="Proteomes" id="UP000237105"/>
    </source>
</evidence>
<keyword evidence="4 6" id="KW-0863">Zinc-finger</keyword>